<accession>A0A562L6A4</accession>
<dbReference type="Proteomes" id="UP000315167">
    <property type="component" value="Unassembled WGS sequence"/>
</dbReference>
<dbReference type="SUPFAM" id="SSF53335">
    <property type="entry name" value="S-adenosyl-L-methionine-dependent methyltransferases"/>
    <property type="match status" value="1"/>
</dbReference>
<protein>
    <recommendedName>
        <fullName evidence="3">Methyltransferase family protein</fullName>
    </recommendedName>
</protein>
<comment type="caution">
    <text evidence="1">The sequence shown here is derived from an EMBL/GenBank/DDBJ whole genome shotgun (WGS) entry which is preliminary data.</text>
</comment>
<dbReference type="Gene3D" id="3.40.50.150">
    <property type="entry name" value="Vaccinia Virus protein VP39"/>
    <property type="match status" value="1"/>
</dbReference>
<dbReference type="AlphaFoldDB" id="A0A562L6A4"/>
<evidence type="ECO:0000313" key="2">
    <source>
        <dbReference type="Proteomes" id="UP000315167"/>
    </source>
</evidence>
<reference evidence="1 2" key="1">
    <citation type="journal article" date="2015" name="Stand. Genomic Sci.">
        <title>Genomic Encyclopedia of Bacterial and Archaeal Type Strains, Phase III: the genomes of soil and plant-associated and newly described type strains.</title>
        <authorList>
            <person name="Whitman W.B."/>
            <person name="Woyke T."/>
            <person name="Klenk H.P."/>
            <person name="Zhou Y."/>
            <person name="Lilburn T.G."/>
            <person name="Beck B.J."/>
            <person name="De Vos P."/>
            <person name="Vandamme P."/>
            <person name="Eisen J.A."/>
            <person name="Garrity G."/>
            <person name="Hugenholtz P."/>
            <person name="Kyrpides N.C."/>
        </authorList>
    </citation>
    <scope>NUCLEOTIDE SEQUENCE [LARGE SCALE GENOMIC DNA]</scope>
    <source>
        <strain evidence="1 2">CGMCC 1.10821</strain>
    </source>
</reference>
<evidence type="ECO:0008006" key="3">
    <source>
        <dbReference type="Google" id="ProtNLM"/>
    </source>
</evidence>
<sequence length="202" mass="23327">MTDNAEVTAGDKAAKYWEARKDLVYYQVVRIIVAGMSCDTRTMLDVGSGNCPYLEWFPQVPERTSLDMRSPYMSDSVQGVKANFLAWTPKERFGLVSCLQVLEHVPDATAFAQKLLDVSDALVISVPYRWPFGKTKSHVQDPVDEEKLFAWFKREPNYQYLCQEISADVKRLVQVYDRFPEKWNSLSQRDALLRRFRANGQQ</sequence>
<organism evidence="1 2">
    <name type="scientific">Luteimonas cucumeris</name>
    <dbReference type="NCBI Taxonomy" id="985012"/>
    <lineage>
        <taxon>Bacteria</taxon>
        <taxon>Pseudomonadati</taxon>
        <taxon>Pseudomonadota</taxon>
        <taxon>Gammaproteobacteria</taxon>
        <taxon>Lysobacterales</taxon>
        <taxon>Lysobacteraceae</taxon>
        <taxon>Luteimonas</taxon>
    </lineage>
</organism>
<proteinExistence type="predicted"/>
<dbReference type="EMBL" id="VLKN01000004">
    <property type="protein sequence ID" value="TWI02974.1"/>
    <property type="molecule type" value="Genomic_DNA"/>
</dbReference>
<keyword evidence="2" id="KW-1185">Reference proteome</keyword>
<name>A0A562L6A4_9GAMM</name>
<dbReference type="InterPro" id="IPR029063">
    <property type="entry name" value="SAM-dependent_MTases_sf"/>
</dbReference>
<gene>
    <name evidence="1" type="ORF">IP90_02076</name>
</gene>
<dbReference type="RefSeq" id="WP_199753450.1">
    <property type="nucleotide sequence ID" value="NZ_VLKN01000004.1"/>
</dbReference>
<evidence type="ECO:0000313" key="1">
    <source>
        <dbReference type="EMBL" id="TWI02974.1"/>
    </source>
</evidence>